<evidence type="ECO:0000256" key="1">
    <source>
        <dbReference type="ARBA" id="ARBA00023125"/>
    </source>
</evidence>
<keyword evidence="2" id="KW-0233">DNA recombination</keyword>
<proteinExistence type="predicted"/>
<dbReference type="PANTHER" id="PTHR34605:SF3">
    <property type="entry name" value="P CELL-TYPE AGGLUTINATION PROTEIN MAP4-LIKE-RELATED"/>
    <property type="match status" value="1"/>
</dbReference>
<dbReference type="Gene3D" id="1.10.150.130">
    <property type="match status" value="1"/>
</dbReference>
<dbReference type="OrthoDB" id="3254696at2759"/>
<dbReference type="EMBL" id="MU151663">
    <property type="protein sequence ID" value="KAF9442291.1"/>
    <property type="molecule type" value="Genomic_DNA"/>
</dbReference>
<dbReference type="GO" id="GO:0006310">
    <property type="term" value="P:DNA recombination"/>
    <property type="evidence" value="ECO:0007669"/>
    <property type="project" value="UniProtKB-KW"/>
</dbReference>
<dbReference type="SUPFAM" id="SSF47823">
    <property type="entry name" value="lambda integrase-like, N-terminal domain"/>
    <property type="match status" value="1"/>
</dbReference>
<dbReference type="Gene3D" id="1.10.443.10">
    <property type="entry name" value="Intergrase catalytic core"/>
    <property type="match status" value="1"/>
</dbReference>
<dbReference type="InterPro" id="IPR013762">
    <property type="entry name" value="Integrase-like_cat_sf"/>
</dbReference>
<dbReference type="AlphaFoldDB" id="A0A9P5X3P7"/>
<dbReference type="InterPro" id="IPR052925">
    <property type="entry name" value="Phage_Integrase-like_Recomb"/>
</dbReference>
<accession>A0A9P5X3P7</accession>
<keyword evidence="4" id="KW-1185">Reference proteome</keyword>
<name>A0A9P5X3P7_9AGAR</name>
<keyword evidence="1" id="KW-0238">DNA-binding</keyword>
<organism evidence="3 4">
    <name type="scientific">Macrolepiota fuliginosa MF-IS2</name>
    <dbReference type="NCBI Taxonomy" id="1400762"/>
    <lineage>
        <taxon>Eukaryota</taxon>
        <taxon>Fungi</taxon>
        <taxon>Dikarya</taxon>
        <taxon>Basidiomycota</taxon>
        <taxon>Agaricomycotina</taxon>
        <taxon>Agaricomycetes</taxon>
        <taxon>Agaricomycetidae</taxon>
        <taxon>Agaricales</taxon>
        <taxon>Agaricineae</taxon>
        <taxon>Agaricaceae</taxon>
        <taxon>Macrolepiota</taxon>
    </lineage>
</organism>
<evidence type="ECO:0000313" key="4">
    <source>
        <dbReference type="Proteomes" id="UP000807342"/>
    </source>
</evidence>
<evidence type="ECO:0000256" key="2">
    <source>
        <dbReference type="ARBA" id="ARBA00023172"/>
    </source>
</evidence>
<comment type="caution">
    <text evidence="3">The sequence shown here is derived from an EMBL/GenBank/DDBJ whole genome shotgun (WGS) entry which is preliminary data.</text>
</comment>
<dbReference type="GO" id="GO:0003677">
    <property type="term" value="F:DNA binding"/>
    <property type="evidence" value="ECO:0007669"/>
    <property type="project" value="UniProtKB-KW"/>
</dbReference>
<dbReference type="GO" id="GO:0015074">
    <property type="term" value="P:DNA integration"/>
    <property type="evidence" value="ECO:0007669"/>
    <property type="project" value="InterPro"/>
</dbReference>
<dbReference type="SUPFAM" id="SSF56349">
    <property type="entry name" value="DNA breaking-rejoining enzymes"/>
    <property type="match status" value="1"/>
</dbReference>
<dbReference type="Proteomes" id="UP000807342">
    <property type="component" value="Unassembled WGS sequence"/>
</dbReference>
<evidence type="ECO:0000313" key="3">
    <source>
        <dbReference type="EMBL" id="KAF9442291.1"/>
    </source>
</evidence>
<protein>
    <submittedName>
        <fullName evidence="3">DNA breaking-rejoining enzyme</fullName>
    </submittedName>
</protein>
<dbReference type="PANTHER" id="PTHR34605">
    <property type="entry name" value="PHAGE_INTEGRASE DOMAIN-CONTAINING PROTEIN"/>
    <property type="match status" value="1"/>
</dbReference>
<dbReference type="InterPro" id="IPR011010">
    <property type="entry name" value="DNA_brk_join_enz"/>
</dbReference>
<gene>
    <name evidence="3" type="ORF">P691DRAFT_779472</name>
</gene>
<dbReference type="InterPro" id="IPR010998">
    <property type="entry name" value="Integrase_recombinase_N"/>
</dbReference>
<reference evidence="3" key="1">
    <citation type="submission" date="2020-11" db="EMBL/GenBank/DDBJ databases">
        <authorList>
            <consortium name="DOE Joint Genome Institute"/>
            <person name="Ahrendt S."/>
            <person name="Riley R."/>
            <person name="Andreopoulos W."/>
            <person name="Labutti K."/>
            <person name="Pangilinan J."/>
            <person name="Ruiz-Duenas F.J."/>
            <person name="Barrasa J.M."/>
            <person name="Sanchez-Garcia M."/>
            <person name="Camarero S."/>
            <person name="Miyauchi S."/>
            <person name="Serrano A."/>
            <person name="Linde D."/>
            <person name="Babiker R."/>
            <person name="Drula E."/>
            <person name="Ayuso-Fernandez I."/>
            <person name="Pacheco R."/>
            <person name="Padilla G."/>
            <person name="Ferreira P."/>
            <person name="Barriuso J."/>
            <person name="Kellner H."/>
            <person name="Castanera R."/>
            <person name="Alfaro M."/>
            <person name="Ramirez L."/>
            <person name="Pisabarro A.G."/>
            <person name="Kuo A."/>
            <person name="Tritt A."/>
            <person name="Lipzen A."/>
            <person name="He G."/>
            <person name="Yan M."/>
            <person name="Ng V."/>
            <person name="Cullen D."/>
            <person name="Martin F."/>
            <person name="Rosso M.-N."/>
            <person name="Henrissat B."/>
            <person name="Hibbett D."/>
            <person name="Martinez A.T."/>
            <person name="Grigoriev I.V."/>
        </authorList>
    </citation>
    <scope>NUCLEOTIDE SEQUENCE</scope>
    <source>
        <strain evidence="3">MF-IS2</strain>
    </source>
</reference>
<sequence>MAKSAITLIPSPLRLNCLAKDCIFQWKGVNTPAPITVQHKVITSIADIANHASLQDPASYGAGLRKFHIFCDIFAIPEADHLPTSFPVLHSFVLWAATDPDRILFPMEIISSTLFEPISPQVVSKYLAAIRAWHIAQGWPPPLSPENHDRIAWSLRGLQRAQGARKRPPRPPITLAMLTTLQATLDLNSTFDACVWAMAATAFWGLLRFGEVSVQSRASFSPGHHLKRADVIIGLDLDKHVYGRLDLPSAKTAAPGVSQQVFLVQRKSLCPLAALANLIRVTPAGATDPLFSWRDRSQRIRPMVGKKALTRIAEILEPRGYGTLFGHSFRIGGASYYLAQGVSPEIVRLAGRWRSLAYETYVRAFEQIASRHLA</sequence>